<evidence type="ECO:0000313" key="2">
    <source>
        <dbReference type="Proteomes" id="UP001151760"/>
    </source>
</evidence>
<dbReference type="Proteomes" id="UP001151760">
    <property type="component" value="Unassembled WGS sequence"/>
</dbReference>
<protein>
    <submittedName>
        <fullName evidence="1">Uncharacterized protein</fullName>
    </submittedName>
</protein>
<sequence length="91" mass="10656">MDIPPYRWSYDPSHSDSISCPHKEKLDLNSWRRKNKLVMDGYSAGYSFLVQGSRYSRQEGDMLQLQRRRYIDARSVRTKEKVEKVGLSVAS</sequence>
<comment type="caution">
    <text evidence="1">The sequence shown here is derived from an EMBL/GenBank/DDBJ whole genome shotgun (WGS) entry which is preliminary data.</text>
</comment>
<evidence type="ECO:0000313" key="1">
    <source>
        <dbReference type="EMBL" id="GJS60215.1"/>
    </source>
</evidence>
<reference evidence="1" key="2">
    <citation type="submission" date="2022-01" db="EMBL/GenBank/DDBJ databases">
        <authorList>
            <person name="Yamashiro T."/>
            <person name="Shiraishi A."/>
            <person name="Satake H."/>
            <person name="Nakayama K."/>
        </authorList>
    </citation>
    <scope>NUCLEOTIDE SEQUENCE</scope>
</reference>
<dbReference type="EMBL" id="BQNB010009206">
    <property type="protein sequence ID" value="GJS60215.1"/>
    <property type="molecule type" value="Genomic_DNA"/>
</dbReference>
<keyword evidence="2" id="KW-1185">Reference proteome</keyword>
<accession>A0ABQ4X5E3</accession>
<gene>
    <name evidence="1" type="ORF">Tco_0654999</name>
</gene>
<reference evidence="1" key="1">
    <citation type="journal article" date="2022" name="Int. J. Mol. Sci.">
        <title>Draft Genome of Tanacetum Coccineum: Genomic Comparison of Closely Related Tanacetum-Family Plants.</title>
        <authorList>
            <person name="Yamashiro T."/>
            <person name="Shiraishi A."/>
            <person name="Nakayama K."/>
            <person name="Satake H."/>
        </authorList>
    </citation>
    <scope>NUCLEOTIDE SEQUENCE</scope>
</reference>
<organism evidence="1 2">
    <name type="scientific">Tanacetum coccineum</name>
    <dbReference type="NCBI Taxonomy" id="301880"/>
    <lineage>
        <taxon>Eukaryota</taxon>
        <taxon>Viridiplantae</taxon>
        <taxon>Streptophyta</taxon>
        <taxon>Embryophyta</taxon>
        <taxon>Tracheophyta</taxon>
        <taxon>Spermatophyta</taxon>
        <taxon>Magnoliopsida</taxon>
        <taxon>eudicotyledons</taxon>
        <taxon>Gunneridae</taxon>
        <taxon>Pentapetalae</taxon>
        <taxon>asterids</taxon>
        <taxon>campanulids</taxon>
        <taxon>Asterales</taxon>
        <taxon>Asteraceae</taxon>
        <taxon>Asteroideae</taxon>
        <taxon>Anthemideae</taxon>
        <taxon>Anthemidinae</taxon>
        <taxon>Tanacetum</taxon>
    </lineage>
</organism>
<proteinExistence type="predicted"/>
<name>A0ABQ4X5E3_9ASTR</name>